<evidence type="ECO:0000256" key="7">
    <source>
        <dbReference type="ARBA" id="ARBA00022989"/>
    </source>
</evidence>
<dbReference type="GO" id="GO:0008305">
    <property type="term" value="C:integrin complex"/>
    <property type="evidence" value="ECO:0007669"/>
    <property type="project" value="InterPro"/>
</dbReference>
<keyword evidence="8 13" id="KW-0401">Integrin</keyword>
<dbReference type="GO" id="GO:0007229">
    <property type="term" value="P:integrin-mediated signaling pathway"/>
    <property type="evidence" value="ECO:0007669"/>
    <property type="project" value="UniProtKB-KW"/>
</dbReference>
<protein>
    <submittedName>
        <fullName evidence="19">Integrin_alpha2 domain-containing protein</fullName>
    </submittedName>
</protein>
<evidence type="ECO:0000256" key="1">
    <source>
        <dbReference type="ARBA" id="ARBA00004479"/>
    </source>
</evidence>
<dbReference type="GO" id="GO:0048513">
    <property type="term" value="P:animal organ development"/>
    <property type="evidence" value="ECO:0007669"/>
    <property type="project" value="UniProtKB-ARBA"/>
</dbReference>
<keyword evidence="18" id="KW-1185">Reference proteome</keyword>
<keyword evidence="5" id="KW-0677">Repeat</keyword>
<evidence type="ECO:0000259" key="15">
    <source>
        <dbReference type="Pfam" id="PF20805"/>
    </source>
</evidence>
<dbReference type="InterPro" id="IPR032695">
    <property type="entry name" value="Integrin_dom_sf"/>
</dbReference>
<dbReference type="Gene3D" id="2.130.10.130">
    <property type="entry name" value="Integrin alpha, N-terminal"/>
    <property type="match status" value="2"/>
</dbReference>
<dbReference type="Pfam" id="PF20806">
    <property type="entry name" value="Integrin_A_Ig_3"/>
    <property type="match status" value="2"/>
</dbReference>
<reference evidence="17 18" key="2">
    <citation type="submission" date="2018-10" db="EMBL/GenBank/DDBJ databases">
        <authorList>
            <consortium name="Pathogen Informatics"/>
        </authorList>
    </citation>
    <scope>NUCLEOTIDE SEQUENCE [LARGE SCALE GENOMIC DNA]</scope>
</reference>
<evidence type="ECO:0000256" key="6">
    <source>
        <dbReference type="ARBA" id="ARBA00022889"/>
    </source>
</evidence>
<feature type="repeat" description="FG-GAP" evidence="12">
    <location>
        <begin position="274"/>
        <end position="332"/>
    </location>
</feature>
<evidence type="ECO:0000256" key="2">
    <source>
        <dbReference type="ARBA" id="ARBA00008054"/>
    </source>
</evidence>
<feature type="repeat" description="FG-GAP" evidence="12">
    <location>
        <begin position="336"/>
        <end position="398"/>
    </location>
</feature>
<comment type="similarity">
    <text evidence="2 13">Belongs to the integrin alpha chain family.</text>
</comment>
<dbReference type="AlphaFoldDB" id="A0A0N4VCQ7"/>
<dbReference type="Gene3D" id="2.60.40.1460">
    <property type="entry name" value="Integrin domains. Chain A, domain 2"/>
    <property type="match status" value="1"/>
</dbReference>
<evidence type="ECO:0000313" key="19">
    <source>
        <dbReference type="WBParaSite" id="EVEC_0000835901-mRNA-1"/>
    </source>
</evidence>
<evidence type="ECO:0000313" key="18">
    <source>
        <dbReference type="Proteomes" id="UP000274131"/>
    </source>
</evidence>
<evidence type="ECO:0000259" key="16">
    <source>
        <dbReference type="Pfam" id="PF20806"/>
    </source>
</evidence>
<dbReference type="Pfam" id="PF01839">
    <property type="entry name" value="FG-GAP"/>
    <property type="match status" value="1"/>
</dbReference>
<dbReference type="GO" id="GO:0098609">
    <property type="term" value="P:cell-cell adhesion"/>
    <property type="evidence" value="ECO:0007669"/>
    <property type="project" value="TreeGrafter"/>
</dbReference>
<dbReference type="InterPro" id="IPR000413">
    <property type="entry name" value="Integrin_alpha"/>
</dbReference>
<proteinExistence type="inferred from homology"/>
<dbReference type="Pfam" id="PF00357">
    <property type="entry name" value="Integrin_alpha"/>
    <property type="match status" value="1"/>
</dbReference>
<feature type="domain" description="Integrin alpha second immunoglobulin-like" evidence="15">
    <location>
        <begin position="537"/>
        <end position="680"/>
    </location>
</feature>
<feature type="repeat" description="FG-GAP" evidence="12">
    <location>
        <begin position="173"/>
        <end position="228"/>
    </location>
</feature>
<dbReference type="SUPFAM" id="SSF69318">
    <property type="entry name" value="Integrin alpha N-terminal domain"/>
    <property type="match status" value="1"/>
</dbReference>
<dbReference type="InterPro" id="IPR013649">
    <property type="entry name" value="Integrin_alpha_Ig-like_1"/>
</dbReference>
<dbReference type="WBParaSite" id="EVEC_0000835901-mRNA-1">
    <property type="protein sequence ID" value="EVEC_0000835901-mRNA-1"/>
    <property type="gene ID" value="EVEC_0000835901"/>
</dbReference>
<feature type="domain" description="Integrin alpha third immunoglobulin-like" evidence="16">
    <location>
        <begin position="797"/>
        <end position="862"/>
    </location>
</feature>
<dbReference type="InterPro" id="IPR013517">
    <property type="entry name" value="FG-GAP"/>
</dbReference>
<comment type="subcellular location">
    <subcellularLocation>
        <location evidence="1 13">Membrane</location>
        <topology evidence="1 13">Single-pass type I membrane protein</topology>
    </subcellularLocation>
</comment>
<dbReference type="PANTHER" id="PTHR23220:SF133">
    <property type="entry name" value="INTEGRIN ALPHA-PS2"/>
    <property type="match status" value="1"/>
</dbReference>
<keyword evidence="3" id="KW-0812">Transmembrane</keyword>
<dbReference type="GO" id="GO:0007160">
    <property type="term" value="P:cell-matrix adhesion"/>
    <property type="evidence" value="ECO:0007669"/>
    <property type="project" value="TreeGrafter"/>
</dbReference>
<evidence type="ECO:0000256" key="8">
    <source>
        <dbReference type="ARBA" id="ARBA00023037"/>
    </source>
</evidence>
<keyword evidence="4" id="KW-0732">Signal</keyword>
<dbReference type="OrthoDB" id="5317514at2759"/>
<dbReference type="InterPro" id="IPR013519">
    <property type="entry name" value="Int_alpha_beta-p"/>
</dbReference>
<evidence type="ECO:0000256" key="3">
    <source>
        <dbReference type="ARBA" id="ARBA00022692"/>
    </source>
</evidence>
<feature type="domain" description="Integrin alpha first immunoglubulin-like" evidence="14">
    <location>
        <begin position="383"/>
        <end position="535"/>
    </location>
</feature>
<evidence type="ECO:0000313" key="17">
    <source>
        <dbReference type="EMBL" id="VDD93092.1"/>
    </source>
</evidence>
<dbReference type="PANTHER" id="PTHR23220">
    <property type="entry name" value="INTEGRIN ALPHA"/>
    <property type="match status" value="1"/>
</dbReference>
<keyword evidence="10 13" id="KW-0675">Receptor</keyword>
<dbReference type="InterPro" id="IPR028994">
    <property type="entry name" value="Integrin_alpha_N"/>
</dbReference>
<dbReference type="GO" id="GO:0033627">
    <property type="term" value="P:cell adhesion mediated by integrin"/>
    <property type="evidence" value="ECO:0007669"/>
    <property type="project" value="TreeGrafter"/>
</dbReference>
<organism evidence="19">
    <name type="scientific">Enterobius vermicularis</name>
    <name type="common">Human pinworm</name>
    <dbReference type="NCBI Taxonomy" id="51028"/>
    <lineage>
        <taxon>Eukaryota</taxon>
        <taxon>Metazoa</taxon>
        <taxon>Ecdysozoa</taxon>
        <taxon>Nematoda</taxon>
        <taxon>Chromadorea</taxon>
        <taxon>Rhabditida</taxon>
        <taxon>Spirurina</taxon>
        <taxon>Oxyuridomorpha</taxon>
        <taxon>Oxyuroidea</taxon>
        <taxon>Oxyuridae</taxon>
        <taxon>Enterobius</taxon>
    </lineage>
</organism>
<evidence type="ECO:0000256" key="4">
    <source>
        <dbReference type="ARBA" id="ARBA00022729"/>
    </source>
</evidence>
<dbReference type="SUPFAM" id="SSF69179">
    <property type="entry name" value="Integrin domains"/>
    <property type="match status" value="3"/>
</dbReference>
<dbReference type="EMBL" id="UXUI01009120">
    <property type="protein sequence ID" value="VDD93092.1"/>
    <property type="molecule type" value="Genomic_DNA"/>
</dbReference>
<accession>A0A0N4VCQ7</accession>
<dbReference type="InterPro" id="IPR048285">
    <property type="entry name" value="Integrin_alpha_Ig-like_2"/>
</dbReference>
<keyword evidence="11" id="KW-0325">Glycoprotein</keyword>
<dbReference type="InterPro" id="IPR048286">
    <property type="entry name" value="Integrin_alpha_Ig-like_3"/>
</dbReference>
<keyword evidence="9" id="KW-0472">Membrane</keyword>
<keyword evidence="7" id="KW-1133">Transmembrane helix</keyword>
<sequence length="936" mass="104613">MVGAPTATVTTDPHNFQRIRDTGTVYKCLVTEPKCGEVFFDLEGNEEKLHGLESRQIEEKSKERLGSTVVSSKKGDKFVACAPHYTYFFSKFDLRDPVGRCFYVDRSFDNFTQFAPCLKEIFTGYHRLGFGLCGHSAAVPEYMNRVYVGAPGAYYLQGSIFSQNVRDKNDRPNTLAQNAEYDNTYLGFSTAVGDFNSDGNEDVVAGVPRMGACGAVQTSMQHVIVNFSYDDIIAGAPFYTAFGVKENAKTHEKKPKYEIGKVVIFFQRSGRKFTTQTIYGDKDWSQFGYSIAAVGDLNQDKYNDFVVGAPYGGSDGGGAIYVFHGGKDGVREKPTQVIEGRSIRRDIRSFGFAVAGGKDIDGNQYPDIAVGAYKSGHAVILRTKPVVRVKGDVHLVANSVNLEHKNCTTSLGRMACVEMDYNLAIEDRPKSPKQVELKITAQVDAKMPSKPRAFFISSDLVSFRKILTSVTPFFQVTPYFFINLLQDSIRDKLTPISVTLNYTLIESFTNRPSELDAALDTTLPTTYSRELKIDKNCGSDEKCIPDLSLSVIPSKDKFTIGGVDQKVVLNVTVDNRGEDAYESQFFITIPPEFEYGGIVNYDGKSRIPCDKVEAHENTQEYIFRCDLGNPIPANKKVKFGVNLTAGNASYATDEIVIKTLVNSTNEEARGRDYDNAVNVTLGLETKAQLILSSKSEPPEVVYSIRNMTLVADANAEYDVRAKFDSDIGPLVTHVGPSSIRKARLDIIWPSHFSDEKHLLYLIDAPEADPPHDVECRMEPIENMNPESLLVSSQSMNFNCTHIYCDIRNLNAMQSVVIYVYSRLVLNTAIETFTDVEKSYEVSSLAIAEVVEMPFKTGYKQLKQMLAVSLYFVRQLNFPYNPIIKLHFQCGFFKRKRPPAEHATYNTGARNQDAFADSQMRYAQPYMYNENKHGARL</sequence>
<dbReference type="Gene3D" id="2.60.40.1530">
    <property type="entry name" value="ntegrin, alpha v. Chain A, domain 4"/>
    <property type="match status" value="1"/>
</dbReference>
<feature type="domain" description="Integrin alpha third immunoglobulin-like" evidence="16">
    <location>
        <begin position="690"/>
        <end position="793"/>
    </location>
</feature>
<dbReference type="InterPro" id="IPR018184">
    <property type="entry name" value="Integrin_alpha_C_CS"/>
</dbReference>
<name>A0A0N4VCQ7_ENTVE</name>
<gene>
    <name evidence="17" type="ORF">EVEC_LOCUS7843</name>
</gene>
<dbReference type="GO" id="GO:0005178">
    <property type="term" value="F:integrin binding"/>
    <property type="evidence" value="ECO:0007669"/>
    <property type="project" value="TreeGrafter"/>
</dbReference>
<dbReference type="Pfam" id="PF08441">
    <property type="entry name" value="Integrin_A_Ig_1"/>
    <property type="match status" value="1"/>
</dbReference>
<evidence type="ECO:0000259" key="14">
    <source>
        <dbReference type="Pfam" id="PF08441"/>
    </source>
</evidence>
<keyword evidence="6 13" id="KW-0130">Cell adhesion</keyword>
<evidence type="ECO:0000256" key="12">
    <source>
        <dbReference type="PROSITE-ProRule" id="PRU00803"/>
    </source>
</evidence>
<dbReference type="GO" id="GO:0009897">
    <property type="term" value="C:external side of plasma membrane"/>
    <property type="evidence" value="ECO:0007669"/>
    <property type="project" value="TreeGrafter"/>
</dbReference>
<dbReference type="STRING" id="51028.A0A0N4VCQ7"/>
<dbReference type="Gene3D" id="2.60.40.1510">
    <property type="entry name" value="ntegrin, alpha v. Chain A, domain 3"/>
    <property type="match status" value="1"/>
</dbReference>
<dbReference type="PRINTS" id="PR01185">
    <property type="entry name" value="INTEGRINA"/>
</dbReference>
<reference evidence="19" key="1">
    <citation type="submission" date="2017-02" db="UniProtKB">
        <authorList>
            <consortium name="WormBaseParasite"/>
        </authorList>
    </citation>
    <scope>IDENTIFICATION</scope>
</reference>
<dbReference type="SMART" id="SM00191">
    <property type="entry name" value="Int_alpha"/>
    <property type="match status" value="3"/>
</dbReference>
<dbReference type="Proteomes" id="UP000274131">
    <property type="component" value="Unassembled WGS sequence"/>
</dbReference>
<evidence type="ECO:0000256" key="9">
    <source>
        <dbReference type="ARBA" id="ARBA00023136"/>
    </source>
</evidence>
<evidence type="ECO:0000256" key="5">
    <source>
        <dbReference type="ARBA" id="ARBA00022737"/>
    </source>
</evidence>
<dbReference type="PROSITE" id="PS51470">
    <property type="entry name" value="FG_GAP"/>
    <property type="match status" value="3"/>
</dbReference>
<dbReference type="Pfam" id="PF20805">
    <property type="entry name" value="Integrin_A_Ig_2"/>
    <property type="match status" value="1"/>
</dbReference>
<evidence type="ECO:0000256" key="10">
    <source>
        <dbReference type="ARBA" id="ARBA00023170"/>
    </source>
</evidence>
<evidence type="ECO:0000256" key="11">
    <source>
        <dbReference type="ARBA" id="ARBA00023180"/>
    </source>
</evidence>
<evidence type="ECO:0000256" key="13">
    <source>
        <dbReference type="RuleBase" id="RU003762"/>
    </source>
</evidence>